<dbReference type="EMBL" id="ML004428">
    <property type="protein sequence ID" value="RKP33096.1"/>
    <property type="molecule type" value="Genomic_DNA"/>
</dbReference>
<reference evidence="3" key="1">
    <citation type="journal article" date="2018" name="Nat. Microbiol.">
        <title>Leveraging single-cell genomics to expand the fungal tree of life.</title>
        <authorList>
            <person name="Ahrendt S.R."/>
            <person name="Quandt C.A."/>
            <person name="Ciobanu D."/>
            <person name="Clum A."/>
            <person name="Salamov A."/>
            <person name="Andreopoulos B."/>
            <person name="Cheng J.F."/>
            <person name="Woyke T."/>
            <person name="Pelin A."/>
            <person name="Henrissat B."/>
            <person name="Reynolds N.K."/>
            <person name="Benny G.L."/>
            <person name="Smith M.E."/>
            <person name="James T.Y."/>
            <person name="Grigoriev I.V."/>
        </authorList>
    </citation>
    <scope>NUCLEOTIDE SEQUENCE [LARGE SCALE GENOMIC DNA]</scope>
    <source>
        <strain evidence="3">Baker2002</strain>
    </source>
</reference>
<dbReference type="OrthoDB" id="4081634at2759"/>
<evidence type="ECO:0000313" key="3">
    <source>
        <dbReference type="Proteomes" id="UP000268321"/>
    </source>
</evidence>
<gene>
    <name evidence="2" type="ORF">METBISCDRAFT_20963</name>
</gene>
<proteinExistence type="predicted"/>
<organism evidence="2 3">
    <name type="scientific">Metschnikowia bicuspidata</name>
    <dbReference type="NCBI Taxonomy" id="27322"/>
    <lineage>
        <taxon>Eukaryota</taxon>
        <taxon>Fungi</taxon>
        <taxon>Dikarya</taxon>
        <taxon>Ascomycota</taxon>
        <taxon>Saccharomycotina</taxon>
        <taxon>Pichiomycetes</taxon>
        <taxon>Metschnikowiaceae</taxon>
        <taxon>Metschnikowia</taxon>
    </lineage>
</organism>
<evidence type="ECO:0000256" key="1">
    <source>
        <dbReference type="SAM" id="MobiDB-lite"/>
    </source>
</evidence>
<sequence>MEKEDSEQEIDTKQEIKTENDVEQQKSIELERAPEVNLASYTYRDLLLLTQILHIKNLLEPDQVRRSKKLDEFGQTWFEHKCTVLSRRQEEFPLARAPTGSEIRQLYANMLVDYSPCKNTTELANCFYNLRINELKQKISDEKATFETLHNIA</sequence>
<keyword evidence="3" id="KW-1185">Reference proteome</keyword>
<dbReference type="AlphaFoldDB" id="A0A4P9ZIQ3"/>
<accession>A0A4P9ZIQ3</accession>
<feature type="compositionally biased region" description="Basic and acidic residues" evidence="1">
    <location>
        <begin position="10"/>
        <end position="26"/>
    </location>
</feature>
<dbReference type="Proteomes" id="UP000268321">
    <property type="component" value="Unassembled WGS sequence"/>
</dbReference>
<protein>
    <submittedName>
        <fullName evidence="2">Uncharacterized protein</fullName>
    </submittedName>
</protein>
<name>A0A4P9ZIQ3_9ASCO</name>
<feature type="region of interest" description="Disordered" evidence="1">
    <location>
        <begin position="1"/>
        <end position="26"/>
    </location>
</feature>
<evidence type="ECO:0000313" key="2">
    <source>
        <dbReference type="EMBL" id="RKP33096.1"/>
    </source>
</evidence>